<sequence>MGADYGGGKNDHRQKAAEFLQALRTFRIRRRPNAPRAVTGLLPASPATWATGSEEA</sequence>
<dbReference type="AlphaFoldDB" id="A0A918I9G1"/>
<evidence type="ECO:0000313" key="1">
    <source>
        <dbReference type="EMBL" id="GGU84389.1"/>
    </source>
</evidence>
<evidence type="ECO:0000313" key="2">
    <source>
        <dbReference type="Proteomes" id="UP000618795"/>
    </source>
</evidence>
<protein>
    <submittedName>
        <fullName evidence="1">Uncharacterized protein</fullName>
    </submittedName>
</protein>
<accession>A0A918I9G1</accession>
<proteinExistence type="predicted"/>
<reference evidence="1" key="1">
    <citation type="journal article" date="2014" name="Int. J. Syst. Evol. Microbiol.">
        <title>Complete genome sequence of Corynebacterium casei LMG S-19264T (=DSM 44701T), isolated from a smear-ripened cheese.</title>
        <authorList>
            <consortium name="US DOE Joint Genome Institute (JGI-PGF)"/>
            <person name="Walter F."/>
            <person name="Albersmeier A."/>
            <person name="Kalinowski J."/>
            <person name="Ruckert C."/>
        </authorList>
    </citation>
    <scope>NUCLEOTIDE SEQUENCE</scope>
    <source>
        <strain evidence="1">JCM 4369</strain>
    </source>
</reference>
<dbReference type="EMBL" id="BMTD01000002">
    <property type="protein sequence ID" value="GGU84389.1"/>
    <property type="molecule type" value="Genomic_DNA"/>
</dbReference>
<organism evidence="1 2">
    <name type="scientific">Streptomyces filipinensis</name>
    <dbReference type="NCBI Taxonomy" id="66887"/>
    <lineage>
        <taxon>Bacteria</taxon>
        <taxon>Bacillati</taxon>
        <taxon>Actinomycetota</taxon>
        <taxon>Actinomycetes</taxon>
        <taxon>Kitasatosporales</taxon>
        <taxon>Streptomycetaceae</taxon>
        <taxon>Streptomyces</taxon>
    </lineage>
</organism>
<reference evidence="1" key="2">
    <citation type="submission" date="2020-09" db="EMBL/GenBank/DDBJ databases">
        <authorList>
            <person name="Sun Q."/>
            <person name="Ohkuma M."/>
        </authorList>
    </citation>
    <scope>NUCLEOTIDE SEQUENCE</scope>
    <source>
        <strain evidence="1">JCM 4369</strain>
    </source>
</reference>
<gene>
    <name evidence="1" type="ORF">GCM10010260_16800</name>
</gene>
<dbReference type="Proteomes" id="UP000618795">
    <property type="component" value="Unassembled WGS sequence"/>
</dbReference>
<name>A0A918I9G1_9ACTN</name>
<comment type="caution">
    <text evidence="1">The sequence shown here is derived from an EMBL/GenBank/DDBJ whole genome shotgun (WGS) entry which is preliminary data.</text>
</comment>
<keyword evidence="2" id="KW-1185">Reference proteome</keyword>